<feature type="region of interest" description="Disordered" evidence="1">
    <location>
        <begin position="1"/>
        <end position="22"/>
    </location>
</feature>
<keyword evidence="3" id="KW-1185">Reference proteome</keyword>
<evidence type="ECO:0000256" key="1">
    <source>
        <dbReference type="SAM" id="MobiDB-lite"/>
    </source>
</evidence>
<dbReference type="GeneID" id="16606979"/>
<dbReference type="Gene3D" id="1.25.40.20">
    <property type="entry name" value="Ankyrin repeat-containing domain"/>
    <property type="match status" value="3"/>
</dbReference>
<dbReference type="SUPFAM" id="SSF48403">
    <property type="entry name" value="Ankyrin repeat"/>
    <property type="match status" value="2"/>
</dbReference>
<accession>S4W3G8</accession>
<organism evidence="2 3">
    <name type="scientific">Pandoravirus salinus</name>
    <dbReference type="NCBI Taxonomy" id="1349410"/>
    <lineage>
        <taxon>Viruses</taxon>
        <taxon>Pandoravirus</taxon>
    </lineage>
</organism>
<dbReference type="RefSeq" id="YP_008438266.2">
    <property type="nucleotide sequence ID" value="NC_022098.1"/>
</dbReference>
<sequence length="754" mass="83179">MQECAVRPAPKPDSPIRKAPRRPAAAMRRLPYEVACLVLDQLDSVDLLSCLDLRVFVNVDADGERRRRAEMRSRLTKKRDLVRRGDIGTLEYIHETRGARFFLQDVALAAGGGHLNVVQWVYEHAQEGHPCGAVEAAAAGGHLATVDWLMRKGTTGAEVTIHHAIVKAAECGRLSVVQYMCENYNVGRYSMIRATTEAARRGYACIVEFLCNRGSSAPRDDEVDTMVDTAAEHGHAEVVEFLYAKFGRSGTSRGLFGAVGDAYVDLAVRLHDIDPQRASLLKERRRVIGADAPSAALWKPYEARAGDGMTLFHGPGSYQNHRMGQSTMGLIDVACATGSLDMVAALWQRNAGAWTRSLLCCAVMGGNADILRHLIAHHDTLRARTPRCWSWHDLADAMEDAFVLARPDLAVLAERLYALLADDPDHPAVCLAPLAPVDDVALADFYSRALTNGLGQRGIMANAVISGHADLVADLRTRGFSIASVPPHTLAEHGNIDLLRLLTDDDLQGFNSFLGRNALFYGRHVNMIRYIYVERGAPVPDVATDYGDGGNSDYDQDSGADDPFWDQDNLVASLVSDPNADADLVAGLLACYKSRGDVRVGFRINRVLLASVEHGRSDIVDAVAARFPCVSTEDLAIDADFGQQSCDARLLGRVCDMYEYVVWRRSRLWVHAARRNDRATIEWLCDRSLLSTDQRTDAIDAAAKAGHRRLVEWMWERGFRPSDRYTRAAPCRRDNDHLYADHNAAECFLSGRAE</sequence>
<dbReference type="Proteomes" id="UP000204584">
    <property type="component" value="Segment"/>
</dbReference>
<dbReference type="InterPro" id="IPR052050">
    <property type="entry name" value="SecEffector_AnkRepeat"/>
</dbReference>
<name>S4W3G8_9VIRU</name>
<dbReference type="PANTHER" id="PTHR46586:SF3">
    <property type="entry name" value="ANKYRIN REPEAT-CONTAINING PROTEIN"/>
    <property type="match status" value="1"/>
</dbReference>
<evidence type="ECO:0000313" key="3">
    <source>
        <dbReference type="Proteomes" id="UP000204584"/>
    </source>
</evidence>
<dbReference type="KEGG" id="vg:16606979"/>
<gene>
    <name evidence="2" type="ORF">psal_cds_1013</name>
</gene>
<dbReference type="PANTHER" id="PTHR46586">
    <property type="entry name" value="ANKYRIN REPEAT-CONTAINING PROTEIN"/>
    <property type="match status" value="1"/>
</dbReference>
<dbReference type="EMBL" id="KC977571">
    <property type="protein sequence ID" value="AGO85192.2"/>
    <property type="molecule type" value="Genomic_DNA"/>
</dbReference>
<protein>
    <submittedName>
        <fullName evidence="2">Ankyrin repeat domain containing protein</fullName>
    </submittedName>
</protein>
<reference evidence="2 3" key="1">
    <citation type="journal article" date="2013" name="Science">
        <title>Pandoraviruses: amoeba viruses with genomes up to 2.5 Mb reaching that of parasitic eukaryotes.</title>
        <authorList>
            <person name="Philippe N."/>
            <person name="Legendre M."/>
            <person name="Doutre G."/>
            <person name="Coute Y."/>
            <person name="Poirot O."/>
            <person name="Lescot M."/>
            <person name="Arslan D."/>
            <person name="Seltzer V."/>
            <person name="Bertaux L."/>
            <person name="Bruley C."/>
            <person name="Garin J."/>
            <person name="Claverie J.M."/>
            <person name="Abergel C."/>
        </authorList>
    </citation>
    <scope>NUCLEOTIDE SEQUENCE [LARGE SCALE GENOMIC DNA]</scope>
</reference>
<evidence type="ECO:0000313" key="2">
    <source>
        <dbReference type="EMBL" id="AGO85192.2"/>
    </source>
</evidence>
<proteinExistence type="predicted"/>
<dbReference type="InterPro" id="IPR036770">
    <property type="entry name" value="Ankyrin_rpt-contain_sf"/>
</dbReference>